<dbReference type="RefSeq" id="YP_009313264.1">
    <property type="nucleotide sequence ID" value="NC_031656.1"/>
</dbReference>
<reference evidence="1" key="2">
    <citation type="submission" date="2016-10" db="EMBL/GenBank/DDBJ databases">
        <authorList>
            <person name="de Groot N.N."/>
        </authorList>
    </citation>
    <scope>NUCLEOTIDE SEQUENCE</scope>
    <source>
        <strain evidence="1">HV04060</strain>
    </source>
</reference>
<keyword evidence="1" id="KW-0934">Plastid</keyword>
<dbReference type="GeneID" id="29998565"/>
<evidence type="ECO:0008006" key="2">
    <source>
        <dbReference type="Google" id="ProtNLM"/>
    </source>
</evidence>
<gene>
    <name evidence="1" type="primary">ORF_2</name>
    <name evidence="1" type="ORF">HV04060_83</name>
</gene>
<proteinExistence type="predicted"/>
<organism evidence="1">
    <name type="scientific">Dichotomaria marginata</name>
    <dbReference type="NCBI Taxonomy" id="268567"/>
    <lineage>
        <taxon>Eukaryota</taxon>
        <taxon>Rhodophyta</taxon>
        <taxon>Florideophyceae</taxon>
        <taxon>Nemaliophycidae</taxon>
        <taxon>Nemaliales</taxon>
        <taxon>Galaxauraceae</taxon>
        <taxon>Dichotomaria</taxon>
    </lineage>
</organism>
<keyword evidence="1" id="KW-0150">Chloroplast</keyword>
<accession>A0A1G4NS77</accession>
<dbReference type="AlphaFoldDB" id="A0A1G4NS77"/>
<protein>
    <recommendedName>
        <fullName evidence="2">Ycf80</fullName>
    </recommendedName>
</protein>
<name>A0A1G4NS77_9FLOR</name>
<reference evidence="1" key="1">
    <citation type="submission" date="2016-10" db="EMBL/GenBank/DDBJ databases">
        <title>Chloroplast genomes as a tool to resolve red algal phylogenies: a case study in the Nemaliales.</title>
        <authorList>
            <person name="Costa J.F."/>
            <person name="Lin S.M."/>
            <person name="Macaya E.C."/>
            <person name="Fernandez-Garcia C."/>
            <person name="Verbruggen H."/>
        </authorList>
    </citation>
    <scope>NUCLEOTIDE SEQUENCE</scope>
    <source>
        <strain evidence="1">HV04060</strain>
    </source>
</reference>
<geneLocation type="chloroplast" evidence="1"/>
<evidence type="ECO:0000313" key="1">
    <source>
        <dbReference type="EMBL" id="SCW21518.1"/>
    </source>
</evidence>
<sequence>MPFSIYIQPLINRLNNQSIQVSISNMQSSSTLSCIKLKNTSCLLNHNNYRPQKRLLIAADAVYRFSNLESNNFNLFKELIEKYWQQRIFLSNSTRVSQKYIALLAKQEGINAKTAKKHLILAFSKALQEGYVQAHTFSRTHLLSESKNTTYIQYMWNKGFNLNFANSWKNLFINKRSDKLSVQQQKILINKLKQNNVPIFFVANGFKQMVLAEPPNQLLSNKNYFNNLFQLYYDIFLWNKDYGGVYEGWFFVNPKDAEEYKNAIEVKYKRSYSQNGLQIVPARFDFYYKLNRLSPPRTEFRLMPDLKEVGKLVKQRSYRQNLVFDKKQKYGKSFFQGQPIYLIDPIKCQNIKTRKVQMCSYYFPNTEKTNKPVPIFFSKDIAMKAWDHFRTDQKQYKLPKYPLLRVYNLEDFLIDYENATQKNDQDFLFIPNRDAYQLVKQEYLKNNNAKQLNNDLSSIKICRIWMQRLLSSLTSRQPPNW</sequence>
<dbReference type="EMBL" id="LT622864">
    <property type="protein sequence ID" value="SCW21518.1"/>
    <property type="molecule type" value="Genomic_DNA"/>
</dbReference>